<comment type="caution">
    <text evidence="1">The sequence shown here is derived from an EMBL/GenBank/DDBJ whole genome shotgun (WGS) entry which is preliminary data.</text>
</comment>
<reference evidence="1 2" key="1">
    <citation type="submission" date="2019-05" db="EMBL/GenBank/DDBJ databases">
        <title>Emergence of the Ug99 lineage of the wheat stem rust pathogen through somatic hybridization.</title>
        <authorList>
            <person name="Li F."/>
            <person name="Upadhyaya N.M."/>
            <person name="Sperschneider J."/>
            <person name="Matny O."/>
            <person name="Nguyen-Phuc H."/>
            <person name="Mago R."/>
            <person name="Raley C."/>
            <person name="Miller M.E."/>
            <person name="Silverstein K.A.T."/>
            <person name="Henningsen E."/>
            <person name="Hirsch C.D."/>
            <person name="Visser B."/>
            <person name="Pretorius Z.A."/>
            <person name="Steffenson B.J."/>
            <person name="Schwessinger B."/>
            <person name="Dodds P.N."/>
            <person name="Figueroa M."/>
        </authorList>
    </citation>
    <scope>NUCLEOTIDE SEQUENCE [LARGE SCALE GENOMIC DNA]</scope>
    <source>
        <strain evidence="1">21-0</strain>
    </source>
</reference>
<keyword evidence="2" id="KW-1185">Reference proteome</keyword>
<proteinExistence type="predicted"/>
<accession>A0A5B0NBR9</accession>
<dbReference type="Proteomes" id="UP000324748">
    <property type="component" value="Unassembled WGS sequence"/>
</dbReference>
<sequence length="148" mass="16380">MPDGLVKAGRWMDGLTLQEFGKVLPNEACKQRNMSGLLLESHDQRRLRSSGGPLTLKSLQHSSSPSSPIAKIHVLHIEMYPLGFPLLSAFACHLPVEAPLSLSLLVGNENLLASDIQVPSSQSWRDGEAVDRSKWFSRFYLKKGNQIT</sequence>
<organism evidence="1 2">
    <name type="scientific">Puccinia graminis f. sp. tritici</name>
    <dbReference type="NCBI Taxonomy" id="56615"/>
    <lineage>
        <taxon>Eukaryota</taxon>
        <taxon>Fungi</taxon>
        <taxon>Dikarya</taxon>
        <taxon>Basidiomycota</taxon>
        <taxon>Pucciniomycotina</taxon>
        <taxon>Pucciniomycetes</taxon>
        <taxon>Pucciniales</taxon>
        <taxon>Pucciniaceae</taxon>
        <taxon>Puccinia</taxon>
    </lineage>
</organism>
<gene>
    <name evidence="1" type="ORF">PGT21_008209</name>
</gene>
<dbReference type="EMBL" id="VSWC01000105">
    <property type="protein sequence ID" value="KAA1086681.1"/>
    <property type="molecule type" value="Genomic_DNA"/>
</dbReference>
<evidence type="ECO:0000313" key="1">
    <source>
        <dbReference type="EMBL" id="KAA1086681.1"/>
    </source>
</evidence>
<dbReference type="OrthoDB" id="10337703at2759"/>
<name>A0A5B0NBR9_PUCGR</name>
<dbReference type="AlphaFoldDB" id="A0A5B0NBR9"/>
<protein>
    <submittedName>
        <fullName evidence="1">Uncharacterized protein</fullName>
    </submittedName>
</protein>
<evidence type="ECO:0000313" key="2">
    <source>
        <dbReference type="Proteomes" id="UP000324748"/>
    </source>
</evidence>